<dbReference type="Proteomes" id="UP000824321">
    <property type="component" value="Chromosome"/>
</dbReference>
<feature type="chain" id="PRO_5047388690" evidence="1">
    <location>
        <begin position="18"/>
        <end position="162"/>
    </location>
</feature>
<dbReference type="Gene3D" id="3.40.30.10">
    <property type="entry name" value="Glutaredoxin"/>
    <property type="match status" value="1"/>
</dbReference>
<proteinExistence type="predicted"/>
<evidence type="ECO:0000313" key="2">
    <source>
        <dbReference type="EMBL" id="QZD94464.1"/>
    </source>
</evidence>
<organism evidence="2 3">
    <name type="scientific">Qipengyuania gelatinilytica</name>
    <dbReference type="NCBI Taxonomy" id="2867231"/>
    <lineage>
        <taxon>Bacteria</taxon>
        <taxon>Pseudomonadati</taxon>
        <taxon>Pseudomonadota</taxon>
        <taxon>Alphaproteobacteria</taxon>
        <taxon>Sphingomonadales</taxon>
        <taxon>Erythrobacteraceae</taxon>
        <taxon>Qipengyuania</taxon>
    </lineage>
</organism>
<dbReference type="RefSeq" id="WP_221430209.1">
    <property type="nucleotide sequence ID" value="NZ_CP081294.1"/>
</dbReference>
<feature type="signal peptide" evidence="1">
    <location>
        <begin position="1"/>
        <end position="17"/>
    </location>
</feature>
<dbReference type="EMBL" id="CP081294">
    <property type="protein sequence ID" value="QZD94464.1"/>
    <property type="molecule type" value="Genomic_DNA"/>
</dbReference>
<name>A0ABX8ZZY5_9SPHN</name>
<keyword evidence="3" id="KW-1185">Reference proteome</keyword>
<dbReference type="CDD" id="cd02947">
    <property type="entry name" value="TRX_family"/>
    <property type="match status" value="1"/>
</dbReference>
<dbReference type="InterPro" id="IPR036249">
    <property type="entry name" value="Thioredoxin-like_sf"/>
</dbReference>
<dbReference type="SUPFAM" id="SSF52833">
    <property type="entry name" value="Thioredoxin-like"/>
    <property type="match status" value="1"/>
</dbReference>
<evidence type="ECO:0000256" key="1">
    <source>
        <dbReference type="SAM" id="SignalP"/>
    </source>
</evidence>
<dbReference type="Pfam" id="PF13899">
    <property type="entry name" value="Thioredoxin_7"/>
    <property type="match status" value="1"/>
</dbReference>
<keyword evidence="1" id="KW-0732">Signal</keyword>
<accession>A0ABX8ZZY5</accession>
<reference evidence="2 3" key="1">
    <citation type="submission" date="2021-08" db="EMBL/GenBank/DDBJ databases">
        <title>Comparative Genomics Analysis of the Genus Qipengyuania Reveals Extensive Genetic Diversity and Metabolic Versatility, Including the Description of Fifteen Novel Species.</title>
        <authorList>
            <person name="Liu Y."/>
        </authorList>
    </citation>
    <scope>NUCLEOTIDE SEQUENCE [LARGE SCALE GENOMIC DNA]</scope>
    <source>
        <strain evidence="2 3">1NDH1</strain>
    </source>
</reference>
<evidence type="ECO:0000313" key="3">
    <source>
        <dbReference type="Proteomes" id="UP000824321"/>
    </source>
</evidence>
<protein>
    <submittedName>
        <fullName evidence="2">Thioredoxin family protein</fullName>
    </submittedName>
</protein>
<gene>
    <name evidence="2" type="ORF">K3136_10200</name>
</gene>
<sequence>MKNAVVLVAALLLSACASTPEAPVAHHPEARSFAVTADASADVDAALERALSSGKHVMLVMGANWCHDSRALAGWLETPRFQKLVEAEYELVFVNVGMPQTGDGHNLEIARRFGLEELPGTPNLLVLTPFGTLVNADTATTWRNAASRSEDEIYDELVRLAS</sequence>
<dbReference type="PROSITE" id="PS51257">
    <property type="entry name" value="PROKAR_LIPOPROTEIN"/>
    <property type="match status" value="1"/>
</dbReference>